<comment type="cofactor">
    <cofactor evidence="1">
        <name>Fe cation</name>
        <dbReference type="ChEBI" id="CHEBI:24875"/>
    </cofactor>
</comment>
<keyword evidence="2" id="KW-0001">2Fe-2S</keyword>
<dbReference type="GO" id="GO:0005506">
    <property type="term" value="F:iron ion binding"/>
    <property type="evidence" value="ECO:0007669"/>
    <property type="project" value="InterPro"/>
</dbReference>
<evidence type="ECO:0000256" key="3">
    <source>
        <dbReference type="ARBA" id="ARBA00022723"/>
    </source>
</evidence>
<keyword evidence="10" id="KW-1185">Reference proteome</keyword>
<feature type="domain" description="Rieske" evidence="8">
    <location>
        <begin position="66"/>
        <end position="175"/>
    </location>
</feature>
<feature type="region of interest" description="Disordered" evidence="7">
    <location>
        <begin position="1"/>
        <end position="24"/>
    </location>
</feature>
<dbReference type="InterPro" id="IPR036922">
    <property type="entry name" value="Rieske_2Fe-2S_sf"/>
</dbReference>
<dbReference type="Gene3D" id="2.102.10.10">
    <property type="entry name" value="Rieske [2Fe-2S] iron-sulphur domain"/>
    <property type="match status" value="1"/>
</dbReference>
<dbReference type="GO" id="GO:0016491">
    <property type="term" value="F:oxidoreductase activity"/>
    <property type="evidence" value="ECO:0007669"/>
    <property type="project" value="UniProtKB-KW"/>
</dbReference>
<dbReference type="CDD" id="cd03469">
    <property type="entry name" value="Rieske_RO_Alpha_N"/>
    <property type="match status" value="1"/>
</dbReference>
<reference evidence="9 10" key="1">
    <citation type="submission" date="2016-11" db="EMBL/GenBank/DDBJ databases">
        <title>Trade-off between light-utilization and light-protection in marine flavobacteria.</title>
        <authorList>
            <person name="Kumagai Y."/>
        </authorList>
    </citation>
    <scope>NUCLEOTIDE SEQUENCE [LARGE SCALE GENOMIC DNA]</scope>
    <source>
        <strain evidence="9 10">NBRC 107125</strain>
    </source>
</reference>
<keyword evidence="3" id="KW-0479">Metal-binding</keyword>
<keyword evidence="5" id="KW-0408">Iron</keyword>
<dbReference type="EMBL" id="CP019343">
    <property type="protein sequence ID" value="ARN73264.1"/>
    <property type="molecule type" value="Genomic_DNA"/>
</dbReference>
<dbReference type="AlphaFoldDB" id="A0A1X9N838"/>
<evidence type="ECO:0000313" key="9">
    <source>
        <dbReference type="EMBL" id="ARN73264.1"/>
    </source>
</evidence>
<evidence type="ECO:0000256" key="4">
    <source>
        <dbReference type="ARBA" id="ARBA00023002"/>
    </source>
</evidence>
<dbReference type="GO" id="GO:0051537">
    <property type="term" value="F:2 iron, 2 sulfur cluster binding"/>
    <property type="evidence" value="ECO:0007669"/>
    <property type="project" value="UniProtKB-KW"/>
</dbReference>
<evidence type="ECO:0000313" key="10">
    <source>
        <dbReference type="Proteomes" id="UP000193450"/>
    </source>
</evidence>
<dbReference type="RefSeq" id="WP_085757372.1">
    <property type="nucleotide sequence ID" value="NZ_CP019343.1"/>
</dbReference>
<dbReference type="PROSITE" id="PS51296">
    <property type="entry name" value="RIESKE"/>
    <property type="match status" value="1"/>
</dbReference>
<dbReference type="InterPro" id="IPR001663">
    <property type="entry name" value="Rng_hydr_dOase-A"/>
</dbReference>
<evidence type="ECO:0000256" key="1">
    <source>
        <dbReference type="ARBA" id="ARBA00001962"/>
    </source>
</evidence>
<keyword evidence="4" id="KW-0560">Oxidoreductase</keyword>
<gene>
    <name evidence="9" type="ORF">BST96_03560</name>
</gene>
<dbReference type="Proteomes" id="UP000193450">
    <property type="component" value="Chromosome"/>
</dbReference>
<evidence type="ECO:0000256" key="2">
    <source>
        <dbReference type="ARBA" id="ARBA00022714"/>
    </source>
</evidence>
<evidence type="ECO:0000256" key="5">
    <source>
        <dbReference type="ARBA" id="ARBA00023004"/>
    </source>
</evidence>
<keyword evidence="6" id="KW-0411">Iron-sulfur</keyword>
<evidence type="ECO:0000256" key="6">
    <source>
        <dbReference type="ARBA" id="ARBA00023014"/>
    </source>
</evidence>
<name>A0A1X9N838_9GAMM</name>
<dbReference type="PRINTS" id="PR00090">
    <property type="entry name" value="RNGDIOXGNASE"/>
</dbReference>
<dbReference type="InterPro" id="IPR015879">
    <property type="entry name" value="Ring_hydroxy_dOase_asu_C_dom"/>
</dbReference>
<accession>A0A1X9N838</accession>
<dbReference type="Pfam" id="PF00848">
    <property type="entry name" value="Ring_hydroxyl_A"/>
    <property type="match status" value="1"/>
</dbReference>
<dbReference type="PANTHER" id="PTHR43756:SF5">
    <property type="entry name" value="CHOLINE MONOOXYGENASE, CHLOROPLASTIC"/>
    <property type="match status" value="1"/>
</dbReference>
<protein>
    <recommendedName>
        <fullName evidence="8">Rieske domain-containing protein</fullName>
    </recommendedName>
</protein>
<organism evidence="9 10">
    <name type="scientific">Oceanicoccus sagamiensis</name>
    <dbReference type="NCBI Taxonomy" id="716816"/>
    <lineage>
        <taxon>Bacteria</taxon>
        <taxon>Pseudomonadati</taxon>
        <taxon>Pseudomonadota</taxon>
        <taxon>Gammaproteobacteria</taxon>
        <taxon>Cellvibrionales</taxon>
        <taxon>Spongiibacteraceae</taxon>
        <taxon>Oceanicoccus</taxon>
    </lineage>
</organism>
<dbReference type="Pfam" id="PF00355">
    <property type="entry name" value="Rieske"/>
    <property type="match status" value="1"/>
</dbReference>
<evidence type="ECO:0000259" key="8">
    <source>
        <dbReference type="PROSITE" id="PS51296"/>
    </source>
</evidence>
<dbReference type="OrthoDB" id="9769355at2"/>
<dbReference type="InterPro" id="IPR017941">
    <property type="entry name" value="Rieske_2Fe-2S"/>
</dbReference>
<proteinExistence type="predicted"/>
<dbReference type="SUPFAM" id="SSF55961">
    <property type="entry name" value="Bet v1-like"/>
    <property type="match status" value="1"/>
</dbReference>
<dbReference type="STRING" id="716816.BST96_03560"/>
<evidence type="ECO:0000256" key="7">
    <source>
        <dbReference type="SAM" id="MobiDB-lite"/>
    </source>
</evidence>
<dbReference type="PANTHER" id="PTHR43756">
    <property type="entry name" value="CHOLINE MONOOXYGENASE, CHLOROPLASTIC"/>
    <property type="match status" value="1"/>
</dbReference>
<dbReference type="SUPFAM" id="SSF50022">
    <property type="entry name" value="ISP domain"/>
    <property type="match status" value="1"/>
</dbReference>
<dbReference type="CDD" id="cd08882">
    <property type="entry name" value="RHO_alpha_C_MupW-like"/>
    <property type="match status" value="1"/>
</dbReference>
<sequence>MDNSKPGSARAEGPSVADTLQSDPSIDAPLLENSYAFLGDADIPAERYTSEAFFKQEMQQLWPNAWQWVCREEHLQDQGDNQVYDIGDYSVIVTRVDDNTIKAYLNSCTHRNTRLLGAEGSGYSQGFTCPFHGWSWHLDGSINNIPGRWDFPHVSEESHKLQEVNCEIWGGFVFINIDPDAKPLAQYLDVLPEHFSHFPLERRRIKLHVQKKLPCNWKAAQEAFMEAYHNFETHNSPNGANAQYDIFGDYVSRFIHNIGNYSPQSLSDYPGDKWRDPPLTEQQMLEMLAINDRVLEEGETARSVAAQMTRDNFKAELGVDLSNTSDSLILDSIEYHLFPNMFFFPGILIPMVYRFRPLGNDVDSCIFDLMIMEPLPEGAEHPEPPEPILLEVEQSYTEVEALGWLGAIYDEDTDNLQLQQQGFKTSRKGATLGNYQESRIRRVHLTLEKFLNL</sequence>
<dbReference type="Gene3D" id="3.90.380.10">
    <property type="entry name" value="Naphthalene 1,2-dioxygenase Alpha Subunit, Chain A, domain 1"/>
    <property type="match status" value="1"/>
</dbReference>
<dbReference type="KEGG" id="osg:BST96_03560"/>